<proteinExistence type="predicted"/>
<feature type="compositionally biased region" description="Basic and acidic residues" evidence="1">
    <location>
        <begin position="64"/>
        <end position="73"/>
    </location>
</feature>
<dbReference type="EMBL" id="JAUSTP010000005">
    <property type="protein sequence ID" value="MDQ0189244.1"/>
    <property type="molecule type" value="Genomic_DNA"/>
</dbReference>
<evidence type="ECO:0000313" key="3">
    <source>
        <dbReference type="EMBL" id="MDQ0189244.1"/>
    </source>
</evidence>
<dbReference type="RefSeq" id="WP_274455100.1">
    <property type="nucleotide sequence ID" value="NZ_CP067097.1"/>
</dbReference>
<organism evidence="3 4">
    <name type="scientific">Alicyclobacillus cycloheptanicus</name>
    <dbReference type="NCBI Taxonomy" id="1457"/>
    <lineage>
        <taxon>Bacteria</taxon>
        <taxon>Bacillati</taxon>
        <taxon>Bacillota</taxon>
        <taxon>Bacilli</taxon>
        <taxon>Bacillales</taxon>
        <taxon>Alicyclobacillaceae</taxon>
        <taxon>Alicyclobacillus</taxon>
    </lineage>
</organism>
<keyword evidence="2" id="KW-0732">Signal</keyword>
<accession>A0ABT9XGS2</accession>
<evidence type="ECO:0000256" key="2">
    <source>
        <dbReference type="SAM" id="SignalP"/>
    </source>
</evidence>
<feature type="chain" id="PRO_5045999091" description="PepSY domain-containing protein" evidence="2">
    <location>
        <begin position="24"/>
        <end position="178"/>
    </location>
</feature>
<protein>
    <recommendedName>
        <fullName evidence="5">PepSY domain-containing protein</fullName>
    </recommendedName>
</protein>
<evidence type="ECO:0000313" key="4">
    <source>
        <dbReference type="Proteomes" id="UP001232973"/>
    </source>
</evidence>
<keyword evidence="4" id="KW-1185">Reference proteome</keyword>
<evidence type="ECO:0000256" key="1">
    <source>
        <dbReference type="SAM" id="MobiDB-lite"/>
    </source>
</evidence>
<reference evidence="3 4" key="1">
    <citation type="submission" date="2023-07" db="EMBL/GenBank/DDBJ databases">
        <title>Genomic Encyclopedia of Type Strains, Phase IV (KMG-IV): sequencing the most valuable type-strain genomes for metagenomic binning, comparative biology and taxonomic classification.</title>
        <authorList>
            <person name="Goeker M."/>
        </authorList>
    </citation>
    <scope>NUCLEOTIDE SEQUENCE [LARGE SCALE GENOMIC DNA]</scope>
    <source>
        <strain evidence="3 4">DSM 4006</strain>
    </source>
</reference>
<name>A0ABT9XGS2_9BACL</name>
<evidence type="ECO:0008006" key="5">
    <source>
        <dbReference type="Google" id="ProtNLM"/>
    </source>
</evidence>
<sequence>MKKWMMGTAALVCLVASTPSAWAADSLWRHHSSPAGGHAEMRAVAQSTGAVVGRVAPTSGPEMSDEHPGHGSDIKSSVQLSRSVLREAYVASRAAYTEKLQKYAKCSTAEAKKAVLAAHPGMKVDDIQLRNIRTNLVYMAIAENDQDKFFVVVDAGNGKILMDRPLPTHHERVFSQHD</sequence>
<feature type="signal peptide" evidence="2">
    <location>
        <begin position="1"/>
        <end position="23"/>
    </location>
</feature>
<gene>
    <name evidence="3" type="ORF">J2S03_001060</name>
</gene>
<comment type="caution">
    <text evidence="3">The sequence shown here is derived from an EMBL/GenBank/DDBJ whole genome shotgun (WGS) entry which is preliminary data.</text>
</comment>
<dbReference type="Proteomes" id="UP001232973">
    <property type="component" value="Unassembled WGS sequence"/>
</dbReference>
<dbReference type="Gene3D" id="3.10.450.40">
    <property type="match status" value="1"/>
</dbReference>
<feature type="region of interest" description="Disordered" evidence="1">
    <location>
        <begin position="57"/>
        <end position="77"/>
    </location>
</feature>